<dbReference type="AlphaFoldDB" id="A0A0A9FAN8"/>
<dbReference type="EMBL" id="GBRH01190705">
    <property type="protein sequence ID" value="JAE07191.1"/>
    <property type="molecule type" value="Transcribed_RNA"/>
</dbReference>
<accession>A0A0A9FAN8</accession>
<sequence length="36" mass="4017">MRERKLTWCSICASRRCCQMPRKGWSSSSPGPSGDA</sequence>
<protein>
    <submittedName>
        <fullName evidence="1">Uncharacterized protein</fullName>
    </submittedName>
</protein>
<reference evidence="1" key="2">
    <citation type="journal article" date="2015" name="Data Brief">
        <title>Shoot transcriptome of the giant reed, Arundo donax.</title>
        <authorList>
            <person name="Barrero R.A."/>
            <person name="Guerrero F.D."/>
            <person name="Moolhuijzen P."/>
            <person name="Goolsby J.A."/>
            <person name="Tidwell J."/>
            <person name="Bellgard S.E."/>
            <person name="Bellgard M.I."/>
        </authorList>
    </citation>
    <scope>NUCLEOTIDE SEQUENCE</scope>
    <source>
        <tissue evidence="1">Shoot tissue taken approximately 20 cm above the soil surface</tissue>
    </source>
</reference>
<organism evidence="1">
    <name type="scientific">Arundo donax</name>
    <name type="common">Giant reed</name>
    <name type="synonym">Donax arundinaceus</name>
    <dbReference type="NCBI Taxonomy" id="35708"/>
    <lineage>
        <taxon>Eukaryota</taxon>
        <taxon>Viridiplantae</taxon>
        <taxon>Streptophyta</taxon>
        <taxon>Embryophyta</taxon>
        <taxon>Tracheophyta</taxon>
        <taxon>Spermatophyta</taxon>
        <taxon>Magnoliopsida</taxon>
        <taxon>Liliopsida</taxon>
        <taxon>Poales</taxon>
        <taxon>Poaceae</taxon>
        <taxon>PACMAD clade</taxon>
        <taxon>Arundinoideae</taxon>
        <taxon>Arundineae</taxon>
        <taxon>Arundo</taxon>
    </lineage>
</organism>
<name>A0A0A9FAN8_ARUDO</name>
<reference evidence="1" key="1">
    <citation type="submission" date="2014-09" db="EMBL/GenBank/DDBJ databases">
        <authorList>
            <person name="Magalhaes I.L.F."/>
            <person name="Oliveira U."/>
            <person name="Santos F.R."/>
            <person name="Vidigal T.H.D.A."/>
            <person name="Brescovit A.D."/>
            <person name="Santos A.J."/>
        </authorList>
    </citation>
    <scope>NUCLEOTIDE SEQUENCE</scope>
    <source>
        <tissue evidence="1">Shoot tissue taken approximately 20 cm above the soil surface</tissue>
    </source>
</reference>
<evidence type="ECO:0000313" key="1">
    <source>
        <dbReference type="EMBL" id="JAE07191.1"/>
    </source>
</evidence>
<proteinExistence type="predicted"/>